<dbReference type="Proteomes" id="UP000029554">
    <property type="component" value="Unassembled WGS sequence"/>
</dbReference>
<keyword evidence="2" id="KW-1185">Reference proteome</keyword>
<dbReference type="eggNOG" id="ENOG5030B5S">
    <property type="taxonomic scope" value="Bacteria"/>
</dbReference>
<sequence length="237" mass="26751">MLLFAITLTSCTFTENIYLNEDGTGKFSIDMDGSGLMAMIPEDSIKTQKAVDTTFSFKDLFAGKSDSISKLPKADQDRLKKLENFSVRTKMDPTDKQFIFSMFTDFKNVGDLQDALATMNQAKGSSKDADNPLLAAGGIGSNNSDLKYTYDGKKFTRKATVLKKEILEVENDSAEAYKMIFESSTYVIKYHFPKRVKKVSNSTALFSEDRKSVTIEYPFSEYMENPDKLNFEVEFEK</sequence>
<name>A0A095SYQ7_9FLAO</name>
<dbReference type="STRING" id="1453498.LG45_01750"/>
<evidence type="ECO:0000313" key="1">
    <source>
        <dbReference type="EMBL" id="KGD69514.1"/>
    </source>
</evidence>
<reference evidence="1 2" key="1">
    <citation type="submission" date="2014-09" db="EMBL/GenBank/DDBJ databases">
        <title>Whole Genome Shotgun of Flavobacterium aquatile LMG 4008.</title>
        <authorList>
            <person name="Gale A.N."/>
            <person name="Pipes S.E."/>
            <person name="Newman J.D."/>
        </authorList>
    </citation>
    <scope>NUCLEOTIDE SEQUENCE [LARGE SCALE GENOMIC DNA]</scope>
    <source>
        <strain evidence="1 2">LMG 4008</strain>
    </source>
</reference>
<evidence type="ECO:0000313" key="2">
    <source>
        <dbReference type="Proteomes" id="UP000029554"/>
    </source>
</evidence>
<dbReference type="EMBL" id="JRHH01000001">
    <property type="protein sequence ID" value="KGD69514.1"/>
    <property type="molecule type" value="Genomic_DNA"/>
</dbReference>
<proteinExistence type="predicted"/>
<gene>
    <name evidence="1" type="ORF">LG45_01750</name>
</gene>
<organism evidence="1 2">
    <name type="scientific">Flavobacterium aquatile LMG 4008 = ATCC 11947</name>
    <dbReference type="NCBI Taxonomy" id="1453498"/>
    <lineage>
        <taxon>Bacteria</taxon>
        <taxon>Pseudomonadati</taxon>
        <taxon>Bacteroidota</taxon>
        <taxon>Flavobacteriia</taxon>
        <taxon>Flavobacteriales</taxon>
        <taxon>Flavobacteriaceae</taxon>
        <taxon>Flavobacterium</taxon>
    </lineage>
</organism>
<dbReference type="AlphaFoldDB" id="A0A095SYQ7"/>
<accession>A0A095SYQ7</accession>
<protein>
    <submittedName>
        <fullName evidence="1">Uncharacterized protein</fullName>
    </submittedName>
</protein>
<comment type="caution">
    <text evidence="1">The sequence shown here is derived from an EMBL/GenBank/DDBJ whole genome shotgun (WGS) entry which is preliminary data.</text>
</comment>